<comment type="similarity">
    <text evidence="3 12">Belongs to the TCP-1 chaperonin family.</text>
</comment>
<dbReference type="InterPro" id="IPR012677">
    <property type="entry name" value="Nucleotide-bd_a/b_plait_sf"/>
</dbReference>
<feature type="region of interest" description="Disordered" evidence="13">
    <location>
        <begin position="502"/>
        <end position="543"/>
    </location>
</feature>
<dbReference type="GO" id="GO:0005832">
    <property type="term" value="C:chaperonin-containing T-complex"/>
    <property type="evidence" value="ECO:0007669"/>
    <property type="project" value="UniProtKB-ARBA"/>
</dbReference>
<dbReference type="Proteomes" id="UP000789759">
    <property type="component" value="Unassembled WGS sequence"/>
</dbReference>
<dbReference type="InterPro" id="IPR012720">
    <property type="entry name" value="Chap_CCT_eta"/>
</dbReference>
<dbReference type="PANTHER" id="PTHR11353">
    <property type="entry name" value="CHAPERONIN"/>
    <property type="match status" value="1"/>
</dbReference>
<evidence type="ECO:0000256" key="5">
    <source>
        <dbReference type="ARBA" id="ARBA00015836"/>
    </source>
</evidence>
<dbReference type="GO" id="GO:0051082">
    <property type="term" value="F:unfolded protein binding"/>
    <property type="evidence" value="ECO:0007669"/>
    <property type="project" value="InterPro"/>
</dbReference>
<evidence type="ECO:0000256" key="7">
    <source>
        <dbReference type="ARBA" id="ARBA00022741"/>
    </source>
</evidence>
<dbReference type="SMART" id="SM00360">
    <property type="entry name" value="RRM"/>
    <property type="match status" value="1"/>
</dbReference>
<dbReference type="GO" id="GO:0005524">
    <property type="term" value="F:ATP binding"/>
    <property type="evidence" value="ECO:0007669"/>
    <property type="project" value="UniProtKB-KW"/>
</dbReference>
<dbReference type="FunFam" id="1.10.560.10:FF:000045">
    <property type="entry name" value="T-complex protein 1 subunit eta"/>
    <property type="match status" value="1"/>
</dbReference>
<feature type="region of interest" description="Disordered" evidence="13">
    <location>
        <begin position="646"/>
        <end position="850"/>
    </location>
</feature>
<feature type="region of interest" description="Disordered" evidence="13">
    <location>
        <begin position="1427"/>
        <end position="1459"/>
    </location>
</feature>
<feature type="compositionally biased region" description="Low complexity" evidence="13">
    <location>
        <begin position="646"/>
        <end position="664"/>
    </location>
</feature>
<feature type="region of interest" description="Disordered" evidence="13">
    <location>
        <begin position="130"/>
        <end position="183"/>
    </location>
</feature>
<organism evidence="15 16">
    <name type="scientific">Cetraspora pellucida</name>
    <dbReference type="NCBI Taxonomy" id="1433469"/>
    <lineage>
        <taxon>Eukaryota</taxon>
        <taxon>Fungi</taxon>
        <taxon>Fungi incertae sedis</taxon>
        <taxon>Mucoromycota</taxon>
        <taxon>Glomeromycotina</taxon>
        <taxon>Glomeromycetes</taxon>
        <taxon>Diversisporales</taxon>
        <taxon>Gigasporaceae</taxon>
        <taxon>Cetraspora</taxon>
    </lineage>
</organism>
<evidence type="ECO:0000259" key="14">
    <source>
        <dbReference type="PROSITE" id="PS50102"/>
    </source>
</evidence>
<keyword evidence="7 12" id="KW-0547">Nucleotide-binding</keyword>
<proteinExistence type="inferred from homology"/>
<dbReference type="PRINTS" id="PR00304">
    <property type="entry name" value="TCOMPLEXTCP1"/>
</dbReference>
<dbReference type="FunFam" id="3.30.260.10:FF:000022">
    <property type="entry name" value="T-complex protein 1 subunit eta"/>
    <property type="match status" value="1"/>
</dbReference>
<accession>A0A9N9API7</accession>
<comment type="subcellular location">
    <subcellularLocation>
        <location evidence="2">Cytoplasm</location>
    </subcellularLocation>
</comment>
<gene>
    <name evidence="15" type="ORF">CPELLU_LOCUS4266</name>
</gene>
<dbReference type="PROSITE" id="PS50102">
    <property type="entry name" value="RRM"/>
    <property type="match status" value="1"/>
</dbReference>
<dbReference type="SUPFAM" id="SSF48592">
    <property type="entry name" value="GroEL equatorial domain-like"/>
    <property type="match status" value="1"/>
</dbReference>
<dbReference type="SUPFAM" id="SSF54928">
    <property type="entry name" value="RNA-binding domain, RBD"/>
    <property type="match status" value="1"/>
</dbReference>
<dbReference type="NCBIfam" id="TIGR02345">
    <property type="entry name" value="chap_CCT_eta"/>
    <property type="match status" value="1"/>
</dbReference>
<dbReference type="SUPFAM" id="SSF52029">
    <property type="entry name" value="GroEL apical domain-like"/>
    <property type="match status" value="1"/>
</dbReference>
<dbReference type="InterPro" id="IPR027413">
    <property type="entry name" value="GROEL-like_equatorial_sf"/>
</dbReference>
<name>A0A9N9API7_9GLOM</name>
<dbReference type="FunFam" id="1.10.560.10:FF:000017">
    <property type="entry name" value="T-complex protein 1 subunit eta"/>
    <property type="match status" value="1"/>
</dbReference>
<dbReference type="InterPro" id="IPR002423">
    <property type="entry name" value="Cpn60/GroEL/TCP-1"/>
</dbReference>
<feature type="compositionally biased region" description="Basic and acidic residues" evidence="13">
    <location>
        <begin position="368"/>
        <end position="387"/>
    </location>
</feature>
<dbReference type="InterPro" id="IPR002194">
    <property type="entry name" value="Chaperonin_TCP-1_CS"/>
</dbReference>
<feature type="region of interest" description="Disordered" evidence="13">
    <location>
        <begin position="368"/>
        <end position="456"/>
    </location>
</feature>
<comment type="function">
    <text evidence="1">Molecular chaperone; assists the folding of proteins upon ATP hydrolysis.</text>
</comment>
<dbReference type="SUPFAM" id="SSF54849">
    <property type="entry name" value="GroEL-intermediate domain like"/>
    <property type="match status" value="1"/>
</dbReference>
<protein>
    <recommendedName>
        <fullName evidence="5">T-complex protein 1 subunit eta</fullName>
    </recommendedName>
    <alternativeName>
        <fullName evidence="10">CCT-eta</fullName>
    </alternativeName>
</protein>
<evidence type="ECO:0000313" key="16">
    <source>
        <dbReference type="Proteomes" id="UP000789759"/>
    </source>
</evidence>
<feature type="compositionally biased region" description="Basic residues" evidence="13">
    <location>
        <begin position="1449"/>
        <end position="1459"/>
    </location>
</feature>
<dbReference type="OrthoDB" id="10248520at2759"/>
<evidence type="ECO:0000256" key="3">
    <source>
        <dbReference type="ARBA" id="ARBA00008020"/>
    </source>
</evidence>
<feature type="compositionally biased region" description="Polar residues" evidence="13">
    <location>
        <begin position="429"/>
        <end position="438"/>
    </location>
</feature>
<keyword evidence="11" id="KW-0694">RNA-binding</keyword>
<feature type="compositionally biased region" description="Basic and acidic residues" evidence="13">
    <location>
        <begin position="807"/>
        <end position="850"/>
    </location>
</feature>
<feature type="compositionally biased region" description="Low complexity" evidence="13">
    <location>
        <begin position="415"/>
        <end position="428"/>
    </location>
</feature>
<feature type="compositionally biased region" description="Polar residues" evidence="13">
    <location>
        <begin position="757"/>
        <end position="768"/>
    </location>
</feature>
<evidence type="ECO:0000256" key="13">
    <source>
        <dbReference type="SAM" id="MobiDB-lite"/>
    </source>
</evidence>
<dbReference type="Pfam" id="PF00076">
    <property type="entry name" value="RRM_1"/>
    <property type="match status" value="1"/>
</dbReference>
<dbReference type="InterPro" id="IPR000504">
    <property type="entry name" value="RRM_dom"/>
</dbReference>
<dbReference type="PROSITE" id="PS00750">
    <property type="entry name" value="TCP1_1"/>
    <property type="match status" value="1"/>
</dbReference>
<dbReference type="EMBL" id="CAJVQA010002215">
    <property type="protein sequence ID" value="CAG8540300.1"/>
    <property type="molecule type" value="Genomic_DNA"/>
</dbReference>
<dbReference type="Gene3D" id="3.30.70.330">
    <property type="match status" value="1"/>
</dbReference>
<evidence type="ECO:0000256" key="2">
    <source>
        <dbReference type="ARBA" id="ARBA00004496"/>
    </source>
</evidence>
<dbReference type="PROSITE" id="PS00751">
    <property type="entry name" value="TCP1_2"/>
    <property type="match status" value="1"/>
</dbReference>
<evidence type="ECO:0000256" key="4">
    <source>
        <dbReference type="ARBA" id="ARBA00011381"/>
    </source>
</evidence>
<dbReference type="Pfam" id="PF00118">
    <property type="entry name" value="Cpn60_TCP1"/>
    <property type="match status" value="2"/>
</dbReference>
<feature type="compositionally biased region" description="Basic and acidic residues" evidence="13">
    <location>
        <begin position="673"/>
        <end position="687"/>
    </location>
</feature>
<dbReference type="GO" id="GO:0003723">
    <property type="term" value="F:RNA binding"/>
    <property type="evidence" value="ECO:0007669"/>
    <property type="project" value="UniProtKB-UniRule"/>
</dbReference>
<comment type="caution">
    <text evidence="15">The sequence shown here is derived from an EMBL/GenBank/DDBJ whole genome shotgun (WGS) entry which is preliminary data.</text>
</comment>
<feature type="domain" description="RRM" evidence="14">
    <location>
        <begin position="186"/>
        <end position="264"/>
    </location>
</feature>
<dbReference type="InterPro" id="IPR053374">
    <property type="entry name" value="TCP-1_chaperonin"/>
</dbReference>
<reference evidence="15" key="1">
    <citation type="submission" date="2021-06" db="EMBL/GenBank/DDBJ databases">
        <authorList>
            <person name="Kallberg Y."/>
            <person name="Tangrot J."/>
            <person name="Rosling A."/>
        </authorList>
    </citation>
    <scope>NUCLEOTIDE SEQUENCE</scope>
    <source>
        <strain evidence="15">FL966</strain>
    </source>
</reference>
<keyword evidence="6" id="KW-0963">Cytoplasm</keyword>
<dbReference type="InterPro" id="IPR027409">
    <property type="entry name" value="GroEL-like_apical_dom_sf"/>
</dbReference>
<dbReference type="FunFam" id="3.50.7.10:FF:000006">
    <property type="entry name" value="T-complex protein 1 subunit eta"/>
    <property type="match status" value="1"/>
</dbReference>
<evidence type="ECO:0000256" key="1">
    <source>
        <dbReference type="ARBA" id="ARBA00002912"/>
    </source>
</evidence>
<evidence type="ECO:0000256" key="6">
    <source>
        <dbReference type="ARBA" id="ARBA00022490"/>
    </source>
</evidence>
<keyword evidence="9 12" id="KW-0143">Chaperone</keyword>
<evidence type="ECO:0000256" key="8">
    <source>
        <dbReference type="ARBA" id="ARBA00022840"/>
    </source>
</evidence>
<dbReference type="Gene3D" id="3.30.260.10">
    <property type="entry name" value="TCP-1-like chaperonin intermediate domain"/>
    <property type="match status" value="1"/>
</dbReference>
<feature type="compositionally biased region" description="Basic and acidic residues" evidence="13">
    <location>
        <begin position="398"/>
        <end position="407"/>
    </location>
</feature>
<evidence type="ECO:0000256" key="9">
    <source>
        <dbReference type="ARBA" id="ARBA00023186"/>
    </source>
</evidence>
<evidence type="ECO:0000256" key="10">
    <source>
        <dbReference type="ARBA" id="ARBA00032221"/>
    </source>
</evidence>
<dbReference type="GO" id="GO:0016887">
    <property type="term" value="F:ATP hydrolysis activity"/>
    <property type="evidence" value="ECO:0007669"/>
    <property type="project" value="InterPro"/>
</dbReference>
<comment type="subunit">
    <text evidence="4">Component of the T-complex protein 1 (TCP1) complex.</text>
</comment>
<feature type="compositionally biased region" description="Polar residues" evidence="13">
    <location>
        <begin position="167"/>
        <end position="183"/>
    </location>
</feature>
<dbReference type="Gene3D" id="3.50.7.10">
    <property type="entry name" value="GroEL"/>
    <property type="match status" value="1"/>
</dbReference>
<dbReference type="SMART" id="SM00361">
    <property type="entry name" value="RRM_1"/>
    <property type="match status" value="1"/>
</dbReference>
<keyword evidence="16" id="KW-1185">Reference proteome</keyword>
<evidence type="ECO:0000256" key="11">
    <source>
        <dbReference type="PROSITE-ProRule" id="PRU00176"/>
    </source>
</evidence>
<feature type="compositionally biased region" description="Basic and acidic residues" evidence="13">
    <location>
        <begin position="770"/>
        <end position="798"/>
    </location>
</feature>
<keyword evidence="8 12" id="KW-0067">ATP-binding</keyword>
<feature type="compositionally biased region" description="Basic and acidic residues" evidence="13">
    <location>
        <begin position="730"/>
        <end position="750"/>
    </location>
</feature>
<dbReference type="NCBIfam" id="NF041083">
    <property type="entry name" value="thermosome_beta"/>
    <property type="match status" value="1"/>
</dbReference>
<sequence length="1459" mass="168490">MQKKYLPTKETVPLAVPLSRRAQSLKNFRRGSSTYSRVNKSNGFFRMDSQIKQTVSVDHVLQNDNEEETALNEQCLVQEELLNSEEFNAHYNESNVEIVDSHDNSVRPTTPKEISPVKLNRNNYKNGLYGVTAGESTPPQQSSQSSNPQINDIRGTTPVDTPPQAMLDTTNSKDSGNRPGTTISGTRVFVGDLSWKLSDKELRAEFKHFGTVNEALVIRDKNTGRSKGYGFVSFEEPHSALDAIKAMNGQPIDGRPIRVEAAEERPIDDRYEGKKDHMQDYRRLNDYRRDMDHGRKNYYELRNRRERDIDYRNEPHYRRDINRRFEKRDIDDRRENETRREVEYRRDIMRRRDNEFEKRDRDIERRREEFENKRDRGNPLIEPHESYHSSSKIQPEVYSEKEKDRSKNSRKRARSSSIQQSDSYYSQSEALHTDTSPHPSLPPVMASPPNRSALSEHITSVRHEPRSPLFYSDIPQSSPRIARKNYYNDGHSMEFTKKWDQVRDRERDRGFDRERDRERQMERDRERERQNLEREREIERDRREKELRSIERDFTRARDQTRYYEMERELPRNRTSGYEYGRETDRVRTPFYNREQELRDRDFTRYRDTELDPYISRHSPPGHSTYKDNYKRLNDYYYNSATYSAARRSVSPRPRYSTRRSLSPGVRQPIANYERRYDRDRPPRFDAARSLTNETFQRDRPRSRHWGVNNEKERDIKRIHNNPNDVYSDSYDRYRRERRKPWDVVEKSREDEDEQNESSITTATATNIQERARDRERDERQRSWDVKEEKTRDVKSERNNGGTITKDTYERQIPRERSTKYWDMNEDKSRELERNSNKNRDRDNRGNQERGEFEQAFPSLNDDHPSTPALDFFPPITMPTDSFALQSSPSIDLQFDAAAAFLLSSTKLEAYYNGWSRSPNAASDNGLINGLRNAREGTDSSQGRGQLLSNINACLAVVDTVRTTLGPRGMDKLIVDEKGEITISNDGATIMKLLDIVHPAAKTLVDIARSQDAEVGDGTTSVVLLAGELLKEVKGYIEEGVSPYVIIKGYRKAAQLAINKVKEIAVKVERDNKDEFRDLLIKCSKTAMSSKLIHSHQDFFADMVVNAVLTLDQEELNEKLIGIKRIPGGAMQDSLLINGVAFKKTFSYAGFEQQPKHFKNPKILSLNVELELKAEKDNAEVRIEDVNEYQAIVDAEWSIIYSKLEAIVKTGAKVVLSKLPIGDLATQYFADRDIFCAGRVPAEDLNRVVKAVGGSIQSTCSDIEDKHLGTCESFEENQIGGERINLFKGCSAAKTCTLILRGGAEQFIAEVERSLHDAIMIVKRTIKNNLIPLGKQQLIISAFARALEIIPRQLCDNAGFDATDILNNLRMKHAQGAIWYGVDINSESVADNFEAFVWEPTLVKTNSISAATEAACLILSVDETVKNPASEKPQSGPPMPRGGMQRALRGGRGRGIPRR</sequence>
<dbReference type="GO" id="GO:0140662">
    <property type="term" value="F:ATP-dependent protein folding chaperone"/>
    <property type="evidence" value="ECO:0007669"/>
    <property type="project" value="InterPro"/>
</dbReference>
<dbReference type="PROSITE" id="PS00995">
    <property type="entry name" value="TCP1_3"/>
    <property type="match status" value="1"/>
</dbReference>
<dbReference type="InterPro" id="IPR035979">
    <property type="entry name" value="RBD_domain_sf"/>
</dbReference>
<feature type="compositionally biased region" description="Low complexity" evidence="13">
    <location>
        <begin position="138"/>
        <end position="149"/>
    </location>
</feature>
<dbReference type="CDD" id="cd03340">
    <property type="entry name" value="TCP1_eta"/>
    <property type="match status" value="1"/>
</dbReference>
<evidence type="ECO:0000256" key="12">
    <source>
        <dbReference type="RuleBase" id="RU004187"/>
    </source>
</evidence>
<evidence type="ECO:0000313" key="15">
    <source>
        <dbReference type="EMBL" id="CAG8540300.1"/>
    </source>
</evidence>
<dbReference type="InterPro" id="IPR027410">
    <property type="entry name" value="TCP-1-like_intermed_sf"/>
</dbReference>
<dbReference type="InterPro" id="IPR017998">
    <property type="entry name" value="Chaperone_TCP-1"/>
</dbReference>
<dbReference type="Gene3D" id="1.10.560.10">
    <property type="entry name" value="GroEL-like equatorial domain"/>
    <property type="match status" value="2"/>
</dbReference>
<dbReference type="InterPro" id="IPR003954">
    <property type="entry name" value="RRM_euk-type"/>
</dbReference>